<feature type="transmembrane region" description="Helical" evidence="6">
    <location>
        <begin position="348"/>
        <end position="370"/>
    </location>
</feature>
<dbReference type="PANTHER" id="PTHR30250:SF11">
    <property type="entry name" value="O-ANTIGEN TRANSPORTER-RELATED"/>
    <property type="match status" value="1"/>
</dbReference>
<sequence>MKTNLISIFFNTFIYRAFTIFFLFINGVLLARVLGPEVLGIYVFSISLKRLFSVFLSFGTGIGLTYFSSKVEDRKINLKSFLIISLTFSILPTFAILCSYKFLSVNEFQLFLIALSTFCFCLSEFNLKVARGVGGYKIVNLLELFSSFLFFVLISPLLFVDLPVNLLSIILIALLSSEVFVLIFGFHKTRKFYSLPSGFVFSFGKLINYSRWNYLSNAINMSVNELPVIIYRYLGFSTEFISYLSRSQSLLNLPRGFFIPISQNLFHSFSNGSVKKSKAYMIIILSFCFSTLISIIIYCLSDLLIMNIYGHEYIYAAIYVRLLSVGMAFLPVTLLVVTWLSARGQPRITTFVSIINLLLFVSLTFIYYLVGYEDLSVVLALSTQQVITSVLYFIIFIRFNDT</sequence>
<evidence type="ECO:0000256" key="6">
    <source>
        <dbReference type="SAM" id="Phobius"/>
    </source>
</evidence>
<keyword evidence="8" id="KW-1185">Reference proteome</keyword>
<dbReference type="Proteomes" id="UP001524460">
    <property type="component" value="Unassembled WGS sequence"/>
</dbReference>
<feature type="transmembrane region" description="Helical" evidence="6">
    <location>
        <begin position="12"/>
        <end position="31"/>
    </location>
</feature>
<feature type="transmembrane region" description="Helical" evidence="6">
    <location>
        <begin position="51"/>
        <end position="69"/>
    </location>
</feature>
<dbReference type="InterPro" id="IPR050833">
    <property type="entry name" value="Poly_Biosynth_Transport"/>
</dbReference>
<feature type="transmembrane region" description="Helical" evidence="6">
    <location>
        <begin position="376"/>
        <end position="397"/>
    </location>
</feature>
<feature type="transmembrane region" description="Helical" evidence="6">
    <location>
        <begin position="166"/>
        <end position="186"/>
    </location>
</feature>
<feature type="transmembrane region" description="Helical" evidence="6">
    <location>
        <begin position="108"/>
        <end position="127"/>
    </location>
</feature>
<evidence type="ECO:0008006" key="9">
    <source>
        <dbReference type="Google" id="ProtNLM"/>
    </source>
</evidence>
<name>A0ABT1N9R5_9GAMM</name>
<organism evidence="7 8">
    <name type="scientific">Photobacterium pectinilyticum</name>
    <dbReference type="NCBI Taxonomy" id="2906793"/>
    <lineage>
        <taxon>Bacteria</taxon>
        <taxon>Pseudomonadati</taxon>
        <taxon>Pseudomonadota</taxon>
        <taxon>Gammaproteobacteria</taxon>
        <taxon>Vibrionales</taxon>
        <taxon>Vibrionaceae</taxon>
        <taxon>Photobacterium</taxon>
    </lineage>
</organism>
<evidence type="ECO:0000313" key="7">
    <source>
        <dbReference type="EMBL" id="MCQ1060024.1"/>
    </source>
</evidence>
<evidence type="ECO:0000256" key="1">
    <source>
        <dbReference type="ARBA" id="ARBA00004651"/>
    </source>
</evidence>
<reference evidence="7 8" key="1">
    <citation type="submission" date="2022-07" db="EMBL/GenBank/DDBJ databases">
        <title>Photobacterium pectinilyticum sp. nov., a marine bacterium isolated from surface seawater of Qingdao offshore.</title>
        <authorList>
            <person name="Wang X."/>
        </authorList>
    </citation>
    <scope>NUCLEOTIDE SEQUENCE [LARGE SCALE GENOMIC DNA]</scope>
    <source>
        <strain evidence="7 8">ZSDE20</strain>
    </source>
</reference>
<feature type="transmembrane region" description="Helical" evidence="6">
    <location>
        <begin position="279"/>
        <end position="298"/>
    </location>
</feature>
<comment type="subcellular location">
    <subcellularLocation>
        <location evidence="1">Cell membrane</location>
        <topology evidence="1">Multi-pass membrane protein</topology>
    </subcellularLocation>
</comment>
<evidence type="ECO:0000256" key="4">
    <source>
        <dbReference type="ARBA" id="ARBA00022989"/>
    </source>
</evidence>
<keyword evidence="5 6" id="KW-0472">Membrane</keyword>
<keyword evidence="4 6" id="KW-1133">Transmembrane helix</keyword>
<accession>A0ABT1N9R5</accession>
<dbReference type="PANTHER" id="PTHR30250">
    <property type="entry name" value="PST FAMILY PREDICTED COLANIC ACID TRANSPORTER"/>
    <property type="match status" value="1"/>
</dbReference>
<proteinExistence type="predicted"/>
<dbReference type="RefSeq" id="WP_255044110.1">
    <property type="nucleotide sequence ID" value="NZ_JANEYT010000053.1"/>
</dbReference>
<comment type="caution">
    <text evidence="7">The sequence shown here is derived from an EMBL/GenBank/DDBJ whole genome shotgun (WGS) entry which is preliminary data.</text>
</comment>
<evidence type="ECO:0000256" key="2">
    <source>
        <dbReference type="ARBA" id="ARBA00022475"/>
    </source>
</evidence>
<gene>
    <name evidence="7" type="ORF">NHN17_18420</name>
</gene>
<keyword evidence="2" id="KW-1003">Cell membrane</keyword>
<evidence type="ECO:0000256" key="5">
    <source>
        <dbReference type="ARBA" id="ARBA00023136"/>
    </source>
</evidence>
<evidence type="ECO:0000313" key="8">
    <source>
        <dbReference type="Proteomes" id="UP001524460"/>
    </source>
</evidence>
<dbReference type="EMBL" id="JANEYT010000053">
    <property type="protein sequence ID" value="MCQ1060024.1"/>
    <property type="molecule type" value="Genomic_DNA"/>
</dbReference>
<evidence type="ECO:0000256" key="3">
    <source>
        <dbReference type="ARBA" id="ARBA00022692"/>
    </source>
</evidence>
<feature type="transmembrane region" description="Helical" evidence="6">
    <location>
        <begin position="318"/>
        <end position="341"/>
    </location>
</feature>
<feature type="transmembrane region" description="Helical" evidence="6">
    <location>
        <begin position="81"/>
        <end position="102"/>
    </location>
</feature>
<keyword evidence="3 6" id="KW-0812">Transmembrane</keyword>
<protein>
    <recommendedName>
        <fullName evidence="9">Polysaccharide biosynthesis protein C-terminal domain-containing protein</fullName>
    </recommendedName>
</protein>
<feature type="transmembrane region" description="Helical" evidence="6">
    <location>
        <begin position="139"/>
        <end position="160"/>
    </location>
</feature>